<name>A0A158EBS3_9BURK</name>
<evidence type="ECO:0000313" key="2">
    <source>
        <dbReference type="EMBL" id="SAL04298.1"/>
    </source>
</evidence>
<keyword evidence="3" id="KW-1185">Reference proteome</keyword>
<dbReference type="OrthoDB" id="8527801at2"/>
<protein>
    <submittedName>
        <fullName evidence="2">Uncharacterized protein</fullName>
    </submittedName>
</protein>
<dbReference type="Proteomes" id="UP000071859">
    <property type="component" value="Unassembled WGS sequence"/>
</dbReference>
<keyword evidence="1" id="KW-0812">Transmembrane</keyword>
<dbReference type="AlphaFoldDB" id="A0A158EBS3"/>
<keyword evidence="1" id="KW-0472">Membrane</keyword>
<sequence length="101" mass="11190">MENGKPPPRRVTYEKDIQVGGSGWFGRLLAMALSVIVLVTAAMLSLVLLAVLFGVGTIVIGYLWWKTRAMRRHARAFGDDGRTVDVEVVHEHSPDDDSGRR</sequence>
<evidence type="ECO:0000313" key="3">
    <source>
        <dbReference type="Proteomes" id="UP000071859"/>
    </source>
</evidence>
<dbReference type="RefSeq" id="WP_062610972.1">
    <property type="nucleotide sequence ID" value="NZ_FCOX02000061.1"/>
</dbReference>
<keyword evidence="1" id="KW-1133">Transmembrane helix</keyword>
<gene>
    <name evidence="2" type="ORF">AWB78_06894</name>
</gene>
<comment type="caution">
    <text evidence="2">The sequence shown here is derived from an EMBL/GenBank/DDBJ whole genome shotgun (WGS) entry which is preliminary data.</text>
</comment>
<reference evidence="2" key="1">
    <citation type="submission" date="2016-01" db="EMBL/GenBank/DDBJ databases">
        <authorList>
            <person name="Peeters C."/>
        </authorList>
    </citation>
    <scope>NUCLEOTIDE SEQUENCE</scope>
    <source>
        <strain evidence="2">LMG 29321</strain>
    </source>
</reference>
<feature type="transmembrane region" description="Helical" evidence="1">
    <location>
        <begin position="32"/>
        <end position="65"/>
    </location>
</feature>
<proteinExistence type="predicted"/>
<accession>A0A158EBS3</accession>
<dbReference type="EMBL" id="FCOX02000061">
    <property type="protein sequence ID" value="SAL04298.1"/>
    <property type="molecule type" value="Genomic_DNA"/>
</dbReference>
<evidence type="ECO:0000256" key="1">
    <source>
        <dbReference type="SAM" id="Phobius"/>
    </source>
</evidence>
<organism evidence="2 3">
    <name type="scientific">Caballeronia calidae</name>
    <dbReference type="NCBI Taxonomy" id="1777139"/>
    <lineage>
        <taxon>Bacteria</taxon>
        <taxon>Pseudomonadati</taxon>
        <taxon>Pseudomonadota</taxon>
        <taxon>Betaproteobacteria</taxon>
        <taxon>Burkholderiales</taxon>
        <taxon>Burkholderiaceae</taxon>
        <taxon>Caballeronia</taxon>
    </lineage>
</organism>